<keyword evidence="3 9" id="KW-0067">ATP-binding</keyword>
<evidence type="ECO:0000313" key="9">
    <source>
        <dbReference type="EMBL" id="MDC7225621.1"/>
    </source>
</evidence>
<dbReference type="SUPFAM" id="SSF52540">
    <property type="entry name" value="P-loop containing nucleoside triphosphate hydrolases"/>
    <property type="match status" value="2"/>
</dbReference>
<evidence type="ECO:0000256" key="6">
    <source>
        <dbReference type="SAM" id="Coils"/>
    </source>
</evidence>
<dbReference type="InterPro" id="IPR027417">
    <property type="entry name" value="P-loop_NTPase"/>
</dbReference>
<dbReference type="PANTHER" id="PTHR42855:SF2">
    <property type="entry name" value="DRUG RESISTANCE ABC TRANSPORTER,ATP-BINDING PROTEIN"/>
    <property type="match status" value="1"/>
</dbReference>
<comment type="catalytic activity">
    <reaction evidence="4">
        <text>ATP + H2O = ADP + phosphate + H(+)</text>
        <dbReference type="Rhea" id="RHEA:13065"/>
        <dbReference type="ChEBI" id="CHEBI:15377"/>
        <dbReference type="ChEBI" id="CHEBI:15378"/>
        <dbReference type="ChEBI" id="CHEBI:30616"/>
        <dbReference type="ChEBI" id="CHEBI:43474"/>
        <dbReference type="ChEBI" id="CHEBI:456216"/>
    </reaction>
</comment>
<dbReference type="GO" id="GO:0016887">
    <property type="term" value="F:ATP hydrolysis activity"/>
    <property type="evidence" value="ECO:0007669"/>
    <property type="project" value="InterPro"/>
</dbReference>
<keyword evidence="6" id="KW-0175">Coiled coil</keyword>
<evidence type="ECO:0000313" key="10">
    <source>
        <dbReference type="Proteomes" id="UP001221217"/>
    </source>
</evidence>
<dbReference type="AlphaFoldDB" id="A0AAJ1IG82"/>
<gene>
    <name evidence="9" type="ORF">PQJ61_02525</name>
</gene>
<comment type="caution">
    <text evidence="9">The sequence shown here is derived from an EMBL/GenBank/DDBJ whole genome shotgun (WGS) entry which is preliminary data.</text>
</comment>
<dbReference type="Pfam" id="PF00005">
    <property type="entry name" value="ABC_tran"/>
    <property type="match status" value="2"/>
</dbReference>
<organism evidence="9 10">
    <name type="scientific">Candidatus Thalassospirochaeta sargassi</name>
    <dbReference type="NCBI Taxonomy" id="3119039"/>
    <lineage>
        <taxon>Bacteria</taxon>
        <taxon>Pseudomonadati</taxon>
        <taxon>Spirochaetota</taxon>
        <taxon>Spirochaetia</taxon>
        <taxon>Spirochaetales</taxon>
        <taxon>Spirochaetaceae</taxon>
        <taxon>Candidatus Thalassospirochaeta</taxon>
    </lineage>
</organism>
<comment type="similarity">
    <text evidence="5">Belongs to the ABC transporter superfamily. ABCF family. Uup subfamily.</text>
</comment>
<evidence type="ECO:0000256" key="3">
    <source>
        <dbReference type="ARBA" id="ARBA00022840"/>
    </source>
</evidence>
<evidence type="ECO:0000256" key="1">
    <source>
        <dbReference type="ARBA" id="ARBA00022737"/>
    </source>
</evidence>
<dbReference type="SMART" id="SM00382">
    <property type="entry name" value="AAA"/>
    <property type="match status" value="2"/>
</dbReference>
<dbReference type="Gene3D" id="3.40.50.300">
    <property type="entry name" value="P-loop containing nucleotide triphosphate hydrolases"/>
    <property type="match status" value="2"/>
</dbReference>
<feature type="domain" description="ABC transporter" evidence="8">
    <location>
        <begin position="328"/>
        <end position="542"/>
    </location>
</feature>
<dbReference type="CDD" id="cd03221">
    <property type="entry name" value="ABCF_EF-3"/>
    <property type="match status" value="2"/>
</dbReference>
<dbReference type="PROSITE" id="PS50893">
    <property type="entry name" value="ABC_TRANSPORTER_2"/>
    <property type="match status" value="2"/>
</dbReference>
<dbReference type="Proteomes" id="UP001221217">
    <property type="component" value="Unassembled WGS sequence"/>
</dbReference>
<dbReference type="PROSITE" id="PS00211">
    <property type="entry name" value="ABC_TRANSPORTER_1"/>
    <property type="match status" value="2"/>
</dbReference>
<dbReference type="InterPro" id="IPR037118">
    <property type="entry name" value="Val-tRNA_synth_C_sf"/>
</dbReference>
<keyword evidence="2" id="KW-0547">Nucleotide-binding</keyword>
<evidence type="ECO:0000256" key="7">
    <source>
        <dbReference type="SAM" id="MobiDB-lite"/>
    </source>
</evidence>
<dbReference type="InterPro" id="IPR017871">
    <property type="entry name" value="ABC_transporter-like_CS"/>
</dbReference>
<dbReference type="InterPro" id="IPR003439">
    <property type="entry name" value="ABC_transporter-like_ATP-bd"/>
</dbReference>
<accession>A0AAJ1IG82</accession>
<feature type="domain" description="ABC transporter" evidence="8">
    <location>
        <begin position="4"/>
        <end position="261"/>
    </location>
</feature>
<reference evidence="9 10" key="1">
    <citation type="submission" date="2022-12" db="EMBL/GenBank/DDBJ databases">
        <title>Metagenome assembled genome from gulf of manar.</title>
        <authorList>
            <person name="Kohli P."/>
            <person name="Pk S."/>
            <person name="Venkata Ramana C."/>
            <person name="Sasikala C."/>
        </authorList>
    </citation>
    <scope>NUCLEOTIDE SEQUENCE [LARGE SCALE GENOMIC DNA]</scope>
    <source>
        <strain evidence="9">JB008</strain>
    </source>
</reference>
<protein>
    <submittedName>
        <fullName evidence="9">ABC-F family ATP-binding cassette domain-containing protein</fullName>
    </submittedName>
</protein>
<dbReference type="GO" id="GO:0003676">
    <property type="term" value="F:nucleic acid binding"/>
    <property type="evidence" value="ECO:0007669"/>
    <property type="project" value="UniProtKB-ARBA"/>
</dbReference>
<dbReference type="InterPro" id="IPR003593">
    <property type="entry name" value="AAA+_ATPase"/>
</dbReference>
<dbReference type="InterPro" id="IPR051309">
    <property type="entry name" value="ABCF_ATPase"/>
</dbReference>
<evidence type="ECO:0000256" key="5">
    <source>
        <dbReference type="ARBA" id="ARBA00061478"/>
    </source>
</evidence>
<dbReference type="Gene3D" id="1.10.287.380">
    <property type="entry name" value="Valyl-tRNA synthetase, C-terminal domain"/>
    <property type="match status" value="1"/>
</dbReference>
<dbReference type="EMBL" id="JAQQAL010000008">
    <property type="protein sequence ID" value="MDC7225621.1"/>
    <property type="molecule type" value="Genomic_DNA"/>
</dbReference>
<dbReference type="GO" id="GO:0005524">
    <property type="term" value="F:ATP binding"/>
    <property type="evidence" value="ECO:0007669"/>
    <property type="project" value="UniProtKB-KW"/>
</dbReference>
<dbReference type="InterPro" id="IPR032781">
    <property type="entry name" value="ABC_tran_Xtn"/>
</dbReference>
<feature type="region of interest" description="Disordered" evidence="7">
    <location>
        <begin position="540"/>
        <end position="574"/>
    </location>
</feature>
<dbReference type="PANTHER" id="PTHR42855">
    <property type="entry name" value="ABC TRANSPORTER ATP-BINDING SUBUNIT"/>
    <property type="match status" value="1"/>
</dbReference>
<dbReference type="FunFam" id="3.40.50.300:FF:000011">
    <property type="entry name" value="Putative ABC transporter ATP-binding component"/>
    <property type="match status" value="1"/>
</dbReference>
<name>A0AAJ1IG82_9SPIO</name>
<evidence type="ECO:0000259" key="8">
    <source>
        <dbReference type="PROSITE" id="PS50893"/>
    </source>
</evidence>
<sequence>MAFVQLSNISLSFGDRSIIDDISFNISHESRTALSGGNGSGKSTLMKIIAGLNQADSGKIVKDRESRVAYLPQSGIILSGKTLLQDVETAFEHVMPVIAEKEAVELELSRMDETSGGTGSKLERLHELQEQINNSGYYSRKEAASVILTGLGFSPGDMDRTTGEFSGGWQMRIALARLLLSNPDIMLLDEPTNYLDLEARNWLEGYLNSYSGGFIVVSHDRYFLDSTVTDVAELFNGKLRIYKGNYSNYEKRREVELQQLIKDYNRQQEEIAKTEDFINRFRYQATKAKQVQSRIKQLEKIERIVLPENMKKINFHFPQPPHSGKQVLRINSLFKAYGENRVINDLELQLEAGEKLVIAGRNGAGKSTLMRIIAGIDSDYTGSIEYGSGVTAGYFSQDVDNALTPESSVLEEIESAAPTHLIPDVRGMLGAFLFRGDDIYKSTNVLSGGEKNRLSLLKLLLHPSNLLILDEPTNHLDLQSKQVLLEALKGYEGTLVFVSHDRYFIERLATKVLEIEDGKHKLFPGDYEYFLWRKEQEALGEPEPAKNGSGADKTRPEAVPSESSAKLSHQEEKRIKNRLRKLEREEEEIMTIVEKLEAEAEELGKQLHNPDVYSSAQKAAEVQLAVSEKEDMQAELLQKWEDLESEKAELTAGN</sequence>
<evidence type="ECO:0000256" key="4">
    <source>
        <dbReference type="ARBA" id="ARBA00049360"/>
    </source>
</evidence>
<proteinExistence type="inferred from homology"/>
<feature type="coiled-coil region" evidence="6">
    <location>
        <begin position="250"/>
        <end position="277"/>
    </location>
</feature>
<keyword evidence="1" id="KW-0677">Repeat</keyword>
<dbReference type="Pfam" id="PF12848">
    <property type="entry name" value="ABC_tran_Xtn"/>
    <property type="match status" value="1"/>
</dbReference>
<dbReference type="FunFam" id="3.40.50.300:FF:000309">
    <property type="entry name" value="ABC transporter ATP-binding protein"/>
    <property type="match status" value="1"/>
</dbReference>
<evidence type="ECO:0000256" key="2">
    <source>
        <dbReference type="ARBA" id="ARBA00022741"/>
    </source>
</evidence>